<keyword evidence="9" id="KW-1185">Reference proteome</keyword>
<evidence type="ECO:0000256" key="4">
    <source>
        <dbReference type="ARBA" id="ARBA00023136"/>
    </source>
</evidence>
<evidence type="ECO:0000313" key="9">
    <source>
        <dbReference type="Proteomes" id="UP000635278"/>
    </source>
</evidence>
<evidence type="ECO:0000256" key="3">
    <source>
        <dbReference type="ARBA" id="ARBA00022989"/>
    </source>
</evidence>
<evidence type="ECO:0000256" key="2">
    <source>
        <dbReference type="ARBA" id="ARBA00022692"/>
    </source>
</evidence>
<evidence type="ECO:0000313" key="8">
    <source>
        <dbReference type="EMBL" id="NHN83734.1"/>
    </source>
</evidence>
<gene>
    <name evidence="8" type="ORF">GOB93_03640</name>
</gene>
<accession>A0ABX0JLW4</accession>
<name>A0ABX0JLW4_9PROT</name>
<feature type="compositionally biased region" description="Pro residues" evidence="5">
    <location>
        <begin position="31"/>
        <end position="40"/>
    </location>
</feature>
<feature type="transmembrane region" description="Helical" evidence="6">
    <location>
        <begin position="54"/>
        <end position="77"/>
    </location>
</feature>
<dbReference type="InterPro" id="IPR007452">
    <property type="entry name" value="TamB_C"/>
</dbReference>
<feature type="compositionally biased region" description="Polar residues" evidence="5">
    <location>
        <begin position="17"/>
        <end position="28"/>
    </location>
</feature>
<proteinExistence type="predicted"/>
<reference evidence="8 9" key="1">
    <citation type="journal article" date="2020" name="Int. J. Syst. Evol. Microbiol.">
        <title>Novel acetic acid bacteria from cider fermentations: Acetobacter conturbans sp. nov. and Acetobacter fallax sp. nov.</title>
        <authorList>
            <person name="Sombolestani A.S."/>
            <person name="Cleenwerck I."/>
            <person name="Cnockaert M."/>
            <person name="Borremans W."/>
            <person name="Wieme A.D."/>
            <person name="De Vuyst L."/>
            <person name="Vandamme P."/>
        </authorList>
    </citation>
    <scope>NUCLEOTIDE SEQUENCE [LARGE SCALE GENOMIC DNA]</scope>
    <source>
        <strain evidence="8 9">LMG 30640</strain>
    </source>
</reference>
<comment type="subcellular location">
    <subcellularLocation>
        <location evidence="1">Membrane</location>
        <topology evidence="1">Single-pass membrane protein</topology>
    </subcellularLocation>
</comment>
<evidence type="ECO:0000259" key="7">
    <source>
        <dbReference type="Pfam" id="PF04357"/>
    </source>
</evidence>
<dbReference type="Pfam" id="PF04357">
    <property type="entry name" value="TamB"/>
    <property type="match status" value="1"/>
</dbReference>
<comment type="caution">
    <text evidence="8">The sequence shown here is derived from an EMBL/GenBank/DDBJ whole genome shotgun (WGS) entry which is preliminary data.</text>
</comment>
<dbReference type="EMBL" id="WOTB01000003">
    <property type="protein sequence ID" value="NHN83734.1"/>
    <property type="molecule type" value="Genomic_DNA"/>
</dbReference>
<keyword evidence="4 6" id="KW-0472">Membrane</keyword>
<keyword evidence="3 6" id="KW-1133">Transmembrane helix</keyword>
<feature type="domain" description="Translocation and assembly module TamB C-terminal" evidence="7">
    <location>
        <begin position="1095"/>
        <end position="1450"/>
    </location>
</feature>
<evidence type="ECO:0000256" key="6">
    <source>
        <dbReference type="SAM" id="Phobius"/>
    </source>
</evidence>
<evidence type="ECO:0000256" key="5">
    <source>
        <dbReference type="SAM" id="MobiDB-lite"/>
    </source>
</evidence>
<keyword evidence="2 6" id="KW-0812">Transmembrane</keyword>
<dbReference type="Proteomes" id="UP000635278">
    <property type="component" value="Unassembled WGS sequence"/>
</dbReference>
<feature type="region of interest" description="Disordered" evidence="5">
    <location>
        <begin position="1"/>
        <end position="46"/>
    </location>
</feature>
<organism evidence="8 9">
    <name type="scientific">Acetobacter musti</name>
    <dbReference type="NCBI Taxonomy" id="864732"/>
    <lineage>
        <taxon>Bacteria</taxon>
        <taxon>Pseudomonadati</taxon>
        <taxon>Pseudomonadota</taxon>
        <taxon>Alphaproteobacteria</taxon>
        <taxon>Acetobacterales</taxon>
        <taxon>Acetobacteraceae</taxon>
        <taxon>Acetobacter</taxon>
    </lineage>
</organism>
<dbReference type="PANTHER" id="PTHR36985">
    <property type="entry name" value="TRANSLOCATION AND ASSEMBLY MODULE SUBUNIT TAMB"/>
    <property type="match status" value="1"/>
</dbReference>
<dbReference type="PANTHER" id="PTHR36985:SF1">
    <property type="entry name" value="TRANSLOCATION AND ASSEMBLY MODULE SUBUNIT TAMB"/>
    <property type="match status" value="1"/>
</dbReference>
<protein>
    <submittedName>
        <fullName evidence="8">DUF490 domain-containing protein</fullName>
    </submittedName>
</protein>
<sequence length="1450" mass="148422">MGTLYRSGRNLLMPADQNETFRNGQQNPPDRMVPPAPRTPAKPRRSWPRRIAKGAGIAAASVAGLAVLTVGIVLVGANTNPGRHFLERQTASLTGNTVLITGLKGRFPDALHVGRIELRDTKGVWLTIENLEFDWSPLRMIGRTARVDFVSADRLAIPRLPYSDPNQPAAPSTGPTKTGLSIDIRKVDARRIEVGAPLAGIPAVLALKGHAALPNLDALLNSPSFRNLPVSDIAIDLRRLDAAGTLTLAAKTDTKHVNLKLNAQDGKDGIVAGMTHMPDLAPVALAMTLNGPTDNAALDLNADAGNISATIDGKLNLLASTANITANLTAPAMTPGPTLSWQAASLTAKLSGPFTAPAGTADLTLDRVVAGGTQLGALSAHFDGMGQGDQIDLLHLHATASGLRIPGGNPTLLASAPLLLDVTYAPNDSTRRATLSVSHPLLELDADAATKPSVKGNAKLTLPDLAPFAAMGGQKLGGHTALTAAFALPDKSDPAHPGDTTTLSLNGDIAALTGLEQAVKMIGPNGKLAAHASMKESGQGDRTIHLDTFALDGKALHFTAGGNVIRTADRSGEKAAEKTTGKIGGNTTVDAQASLTLSALAAVAKTLRGDAKLDLTATGPIDDLAAKAHLASDFGTATMPKAPVTLDADVAHLPATPQGHITASGTIDRAPLALDATVAQDTGGTRHLTLTKLDWNSVHGAGKLDLPSKRKIPLGTLDLHVARLADLRNLIGQPISGALNASLKTTAATDSAPVKAAIDVSGNAAMAPYSIGSIKLTGTITDPEGTPDTSLALVLDRVAAPSVAGSLSATVKGPQTALATTAQARFSELYGAPGTLDLAAVASIPAQSVKISRLTGTAKGENLQLQAPATVSYGKTMGVDRLRATLAPKGITPASIDIAGTAKPALNLTASVKNVTPALAQPFAPTLHAAGTLSADAKLSGTLEAPRGTVSLTGRDLHMTTGDAASLAPARIDATADLAGATARIDAHASAGPKLNLEASGTVPTSKTGPIGLRTNGNLDLSLANAILGASGRQALGQVNYALNIAGTIASPEATGTVTLHNGDIQDFAQGLHLQDIDAAIVARHDSLVIQSFVAHTGKDGTISLSGSVGAFAPGMPVDLHLTANKAQPVASDLLTALINADIAIRGQADTRVDVAGQITLPHVEINIPNSMPGSVATLNVVRPGDKPPDETQKTSSRVIGLDLKLTSPGEFFVRGHGLDAEMAGNLHIGGTAATPSIEGGFDMRSGLFSFGGVTLNFTRGRVGFNGTGVKHKLDPTLDFEADRNVEGQTAMLKVTGYASNPKIAFESIPQLPQDQILAMLLFGTDSHSLSTTQMAEIGAALATLAGGSGFDPLGTVRKTLGLDRLAIGGGSGVNNGGTSIEAGKYVMKGVYVGAKQATSGSGTQAQVQVDLTKHLKLNTTVGTGGNVTGFTTPENDPGSSVGLLWQYRY</sequence>
<evidence type="ECO:0000256" key="1">
    <source>
        <dbReference type="ARBA" id="ARBA00004167"/>
    </source>
</evidence>